<evidence type="ECO:0000256" key="9">
    <source>
        <dbReference type="ARBA" id="ARBA00023310"/>
    </source>
</evidence>
<dbReference type="Proteomes" id="UP000179242">
    <property type="component" value="Unassembled WGS sequence"/>
</dbReference>
<dbReference type="PANTHER" id="PTHR11693:SF22">
    <property type="entry name" value="ATP SYNTHASE SUBUNIT GAMMA, MITOCHONDRIAL"/>
    <property type="match status" value="1"/>
</dbReference>
<comment type="similarity">
    <text evidence="3">Belongs to the ATPase gamma chain family.</text>
</comment>
<dbReference type="Gene3D" id="3.40.1380.10">
    <property type="match status" value="1"/>
</dbReference>
<name>A0A1F4U766_UNCSA</name>
<dbReference type="InterPro" id="IPR035968">
    <property type="entry name" value="ATP_synth_F1_ATPase_gsu"/>
</dbReference>
<dbReference type="PANTHER" id="PTHR11693">
    <property type="entry name" value="ATP SYNTHASE GAMMA CHAIN"/>
    <property type="match status" value="1"/>
</dbReference>
<keyword evidence="4" id="KW-0813">Transport</keyword>
<dbReference type="InterPro" id="IPR000131">
    <property type="entry name" value="ATP_synth_F1_gsu"/>
</dbReference>
<evidence type="ECO:0000313" key="11">
    <source>
        <dbReference type="Proteomes" id="UP000179242"/>
    </source>
</evidence>
<dbReference type="GO" id="GO:0045259">
    <property type="term" value="C:proton-transporting ATP synthase complex"/>
    <property type="evidence" value="ECO:0007669"/>
    <property type="project" value="UniProtKB-KW"/>
</dbReference>
<comment type="function">
    <text evidence="1">Produces ATP from ADP in the presence of a proton gradient across the membrane. The gamma chain is believed to be important in regulating ATPase activity and the flow of protons through the CF(0) complex.</text>
</comment>
<dbReference type="AlphaFoldDB" id="A0A1F4U766"/>
<evidence type="ECO:0000256" key="8">
    <source>
        <dbReference type="ARBA" id="ARBA00023196"/>
    </source>
</evidence>
<evidence type="ECO:0000256" key="5">
    <source>
        <dbReference type="ARBA" id="ARBA00022781"/>
    </source>
</evidence>
<dbReference type="SUPFAM" id="SSF52943">
    <property type="entry name" value="ATP synthase (F1-ATPase), gamma subunit"/>
    <property type="match status" value="1"/>
</dbReference>
<dbReference type="CDD" id="cd12151">
    <property type="entry name" value="F1-ATPase_gamma"/>
    <property type="match status" value="1"/>
</dbReference>
<reference evidence="10 11" key="1">
    <citation type="journal article" date="2016" name="Nat. Commun.">
        <title>Thousands of microbial genomes shed light on interconnected biogeochemical processes in an aquifer system.</title>
        <authorList>
            <person name="Anantharaman K."/>
            <person name="Brown C.T."/>
            <person name="Hug L.A."/>
            <person name="Sharon I."/>
            <person name="Castelle C.J."/>
            <person name="Probst A.J."/>
            <person name="Thomas B.C."/>
            <person name="Singh A."/>
            <person name="Wilkins M.J."/>
            <person name="Karaoz U."/>
            <person name="Brodie E.L."/>
            <person name="Williams K.H."/>
            <person name="Hubbard S.S."/>
            <person name="Banfield J.F."/>
        </authorList>
    </citation>
    <scope>NUCLEOTIDE SEQUENCE [LARGE SCALE GENOMIC DNA]</scope>
</reference>
<evidence type="ECO:0000256" key="1">
    <source>
        <dbReference type="ARBA" id="ARBA00003456"/>
    </source>
</evidence>
<comment type="caution">
    <text evidence="10">The sequence shown here is derived from an EMBL/GenBank/DDBJ whole genome shotgun (WGS) entry which is preliminary data.</text>
</comment>
<organism evidence="10 11">
    <name type="scientific">candidate division WOR-1 bacterium RIFOXYC2_FULL_46_14</name>
    <dbReference type="NCBI Taxonomy" id="1802587"/>
    <lineage>
        <taxon>Bacteria</taxon>
        <taxon>Bacillati</taxon>
        <taxon>Saganbacteria</taxon>
    </lineage>
</organism>
<keyword evidence="8" id="KW-0139">CF(1)</keyword>
<evidence type="ECO:0008006" key="12">
    <source>
        <dbReference type="Google" id="ProtNLM"/>
    </source>
</evidence>
<keyword evidence="6" id="KW-0406">Ion transport</keyword>
<sequence length="270" mass="30488">MQTDSNIRSRIKTISGLNSIFSAMQMVTVSKLAKIRGKRGTAVKYRQETASALELLDPPAVPQDKKQSGRIACVLIAGNHGLCGAFNQEIIFRASSFLKEHGGRKIDFFVFGRHGFDFLKSRKQNIKEAFFIERLDFGVVASLAKKLWLERFDEVYLIHSHFYSLLKRKAVADRVFPYEGKPSGRLVISEASYGEVLFAYFEAVLYSALCDSFLGEFSSRLATLKAAIDNSKKIIDRLVIERNKSRQMAITMQIVEIIEASESIKEDSLR</sequence>
<proteinExistence type="inferred from homology"/>
<evidence type="ECO:0000256" key="3">
    <source>
        <dbReference type="ARBA" id="ARBA00007681"/>
    </source>
</evidence>
<evidence type="ECO:0000313" key="10">
    <source>
        <dbReference type="EMBL" id="OGC40798.1"/>
    </source>
</evidence>
<dbReference type="Pfam" id="PF00231">
    <property type="entry name" value="ATP-synt"/>
    <property type="match status" value="1"/>
</dbReference>
<evidence type="ECO:0000256" key="6">
    <source>
        <dbReference type="ARBA" id="ARBA00023065"/>
    </source>
</evidence>
<dbReference type="Gene3D" id="1.10.287.80">
    <property type="entry name" value="ATP synthase, gamma subunit, helix hairpin domain"/>
    <property type="match status" value="1"/>
</dbReference>
<dbReference type="EMBL" id="MEUJ01000002">
    <property type="protein sequence ID" value="OGC40798.1"/>
    <property type="molecule type" value="Genomic_DNA"/>
</dbReference>
<evidence type="ECO:0000256" key="2">
    <source>
        <dbReference type="ARBA" id="ARBA00004170"/>
    </source>
</evidence>
<dbReference type="GO" id="GO:0046933">
    <property type="term" value="F:proton-transporting ATP synthase activity, rotational mechanism"/>
    <property type="evidence" value="ECO:0007669"/>
    <property type="project" value="InterPro"/>
</dbReference>
<comment type="subcellular location">
    <subcellularLocation>
        <location evidence="2">Membrane</location>
        <topology evidence="2">Peripheral membrane protein</topology>
    </subcellularLocation>
</comment>
<evidence type="ECO:0000256" key="4">
    <source>
        <dbReference type="ARBA" id="ARBA00022448"/>
    </source>
</evidence>
<dbReference type="PRINTS" id="PR00126">
    <property type="entry name" value="ATPASEGAMMA"/>
</dbReference>
<evidence type="ECO:0000256" key="7">
    <source>
        <dbReference type="ARBA" id="ARBA00023136"/>
    </source>
</evidence>
<gene>
    <name evidence="10" type="ORF">A2438_00670</name>
</gene>
<keyword evidence="5" id="KW-0375">Hydrogen ion transport</keyword>
<accession>A0A1F4U766</accession>
<protein>
    <recommendedName>
        <fullName evidence="12">ATP synthase F1 subunit gamma</fullName>
    </recommendedName>
</protein>
<keyword evidence="7" id="KW-0472">Membrane</keyword>
<keyword evidence="9" id="KW-0066">ATP synthesis</keyword>